<dbReference type="Proteomes" id="UP000701801">
    <property type="component" value="Unassembled WGS sequence"/>
</dbReference>
<accession>A0A9N9LNF3</accession>
<gene>
    <name evidence="2" type="ORF">HYALB_00010757</name>
</gene>
<sequence>MAEVPPELLVQLLKSMVEGGGQTRSSIKQHQGNFYSSSTAGNVHDTEPDAIFDTLKPRIELLMDAMLQKQANDTKAEFRDQFQVIFSAFKIEILDAVREEVVNGTRNALGAAFKADIIASIKSEILSAVKAELRTNSIYPTPPAISESSKSRQAGFSEDFAEPTMTANQNKRQRNPSEVNTEPRTPQRRRILKTSRTSSEAYLDSKEQVAIVQQQRQFITPHPRQILLQQPASLPNPKQQTNYVWVEVYIGHYQKPKSYLGFGGLPMSIQKAILDADKTTTETYSHRKESLRANQCGKGICWMSVHKKLDVFWEPDGYSDNSECTMCRVRRRDGQDSACFYFKNESVVMVCRPQSD</sequence>
<dbReference type="AlphaFoldDB" id="A0A9N9LNF3"/>
<dbReference type="EMBL" id="CAJVRM010000112">
    <property type="protein sequence ID" value="CAG8974661.1"/>
    <property type="molecule type" value="Genomic_DNA"/>
</dbReference>
<reference evidence="2" key="1">
    <citation type="submission" date="2021-07" db="EMBL/GenBank/DDBJ databases">
        <authorList>
            <person name="Durling M."/>
        </authorList>
    </citation>
    <scope>NUCLEOTIDE SEQUENCE</scope>
</reference>
<organism evidence="2 3">
    <name type="scientific">Hymenoscyphus albidus</name>
    <dbReference type="NCBI Taxonomy" id="595503"/>
    <lineage>
        <taxon>Eukaryota</taxon>
        <taxon>Fungi</taxon>
        <taxon>Dikarya</taxon>
        <taxon>Ascomycota</taxon>
        <taxon>Pezizomycotina</taxon>
        <taxon>Leotiomycetes</taxon>
        <taxon>Helotiales</taxon>
        <taxon>Helotiaceae</taxon>
        <taxon>Hymenoscyphus</taxon>
    </lineage>
</organism>
<feature type="region of interest" description="Disordered" evidence="1">
    <location>
        <begin position="160"/>
        <end position="199"/>
    </location>
</feature>
<protein>
    <submittedName>
        <fullName evidence="2">Uncharacterized protein</fullName>
    </submittedName>
</protein>
<evidence type="ECO:0000256" key="1">
    <source>
        <dbReference type="SAM" id="MobiDB-lite"/>
    </source>
</evidence>
<proteinExistence type="predicted"/>
<dbReference type="OrthoDB" id="10286631at2759"/>
<keyword evidence="3" id="KW-1185">Reference proteome</keyword>
<evidence type="ECO:0000313" key="3">
    <source>
        <dbReference type="Proteomes" id="UP000701801"/>
    </source>
</evidence>
<name>A0A9N9LNF3_9HELO</name>
<feature type="compositionally biased region" description="Polar residues" evidence="1">
    <location>
        <begin position="165"/>
        <end position="184"/>
    </location>
</feature>
<evidence type="ECO:0000313" key="2">
    <source>
        <dbReference type="EMBL" id="CAG8974661.1"/>
    </source>
</evidence>
<comment type="caution">
    <text evidence="2">The sequence shown here is derived from an EMBL/GenBank/DDBJ whole genome shotgun (WGS) entry which is preliminary data.</text>
</comment>